<sequence>MILKKYAPIFFILFFSSVFGQNIVWNFNTAAPSTNTTSNLTVGNVTQGNVNGAVTMLSNTSVSSGYADASGGNNAGIAVQNGALNTATSSYFEFVLTPAAGFTVSLNSISFGMRSTGTGPVNFVVRSSSDSYASNLASGTDSANSAWTLKSPTTTTVTSGNGTAITFRIYGFGGTGAEANTAQWRIDDLQLTVTVNQVFALNGNIDEAVWGTALATSAGGPTPSFGASHSINAVYSYGDATYLYFAIAGNVQSGNRILLFIDSATGGFNNGSFNRTNAPSGVNNWNSGTTFDAGFNADYCAVIGTNGSGTYFLDLFTLTSGTGSNTFIGSAGSEFGINVDNTSLTRGFEFRIPKTALNYTANQELQLFAAYTSDGGFLSNQFLTRANSGDGSYGSGSVAFGSAAPNPITVPYVSRQTGNWADAATWRLGTGNPTNVGISILNSHNVTVAAAAGNINALNVNTGGTLTIGGTNTLSFNNTQTFTNAGTTTFSGSGFITMGTNSTLANSGTLTMGSGSLTFGNAGILNQTGTFTAGTSTVTFNGQGTISGTVVANNITANGQLTLSNAVTVNGTLRLNLNSFVDGANSPTYGSASTLLYNHGGAFAINRGNEWTSATSGAGFPNNVTLSNNTTFNMNLGTSASIGGILTVDSGSIFNSLAGTLNIAGSVLNNGTLNTGAGGVVSTGTVTNNGSLVLNGDFTTAANWIQGASATQTNNSRAVFFTGTGTSLITKTGGGTVTFDYLVLNKTAGSVQQSTGTNVIVGGTTGDVLQLINANTYDINGNSLTINGTGTAIGISTNATGRTITSTAANGQLLISNSNKAVTGTGTLILGANVTTVLATGFDFGASKTTINGNLQLNPGGFVNNTNAPIYTNTSTLIYNNNYNVFDEWRATGTTAGLGVPQNVVINSGFTVNMPNADRGLAGNLTATAANAVLSMNATSGNLFVGGNLNFNSGNSFVGNGRSVIFQGSANQNINVAAAPVLTIPSFTIQNAIAVTSNASLNVSAPTAGAAITITNAGGTFTWGANTLTIGTSGVASTLAGAGSLVGNAAATLVLQGSGSIGTLRFTETTQLGTLTINRTAGAVAAVLGSALTVNTAMNLTAGILDLNTSTLTLGAAVTAVTGASSNNFMITDVSIGGALRKNFTNGTAVSRSFTFPIGTTTTQYTPASFSCTTGDFATANLTMSVDNVIDPNNESDSYITRYWQTSATGITNATFDFSGTYLAGDVVGTHTNMYSGRYIGSTGNWIIGNLVCNPTCTNTVSFTGLTTAAGALSGTTNTYTAGDIFRRAEINVLNASNTSIATGATFAFGSQSAGNAVDQTFTIQNLGLQTLNLSAATVTGAGFSLFLNYSSTVTGGSSTTFTIRLLGDTVGSVSGSISIPNNDITGSENPFVINFSGTITCYRATSESAAKGSYAADEVLIDGRSWFLSEALIGDQTNDYKIGTKSIRFRADVNSVAEMLEDQLLGINAVSFNYRRFGTDAITATFVVEYSKDSGNSWIQLGAAITPTGTVQTFNQSLQQSGPVRLRIKYNSGTTNPNHQFNIDDLEICPFNLPAEIEVFGNQASIQDESTTTSLQNNTKFSNSYFTSDGVITKTFIITNTGTGTLSLSQPTLTGASEFSISASLPVTSLNAGQSTSFSIAFSSTTAGAKIATVSIVNNDSNENPFNFDISADANNYKRCALTAVTTIAQQTFETSPASPVVNYTGSGGTFAVTGGTAYGDNRITTTNKFIGAQSYQVTGATAATNVLSFDNVVTTNYKNISLTFNLGFYGISSTQGLETSDEVRVAISTDGGTTYVDQILIRGNNNALLDINTSTVATGTKIYTLVGNLTTFGARSNSVNGLPRTYSITNIDAPTNQVRVRFTIKTNTNSGNEVIAIDNVVIQGQQESTKTWIAGAWDTSAPSDTDKIIIDDDFNTGVSGSLQGCECQISSGRTLTIASNTYAEIQSNIVNNGNAIIIEDSGSLIQYNDNAVNVGNIEMTRITSPYEEYDYVYWSSPVTSTTFQVPFDGWRSDYTFAFNTAAYEDVNGDSYDDNGNAWVNVAFTSQMTPGVGYAIMAPTDLGTYPTTDAVVFSGSPNNGQISYTLMESNNVADLSDDYNLVGNPYPSAISADSFINDNLANFEGTIYLWTHVGDIQPSTTNPGPGGYNFSSDDYAMYNLTGGIGVGTGSVSGSTTPNGFIAAGQAFFIEGSNAGSIVFRNSMRGLGYNNQQFFRPAELPPMPLGDSNQGKIWLKLHNSDGMSSQQLVAFLPGATDDFDKGYDGKFNPAGAALNFYSRINSEFYRIQALGNFTGDHVVPLGFTSGVSGQTYISIDQFEGVFVDVSIPILLYDALLDIHHDLRLAPYGFIAEIGAQNNRFYLKFNQAPLSISTPEPHQAQVDVVATNNHLLIKSVQDVIKNVQLFDLNGRLLYDIYDVASAEAQIETAKFQTKILLVKIELESGIVSTRKVIKQ</sequence>
<dbReference type="EMBL" id="NOXX01000184">
    <property type="protein sequence ID" value="OYQ45280.1"/>
    <property type="molecule type" value="Genomic_DNA"/>
</dbReference>
<reference evidence="2 3" key="1">
    <citation type="submission" date="2017-07" db="EMBL/GenBank/DDBJ databases">
        <title>Flavobacterium cyanobacteriorum sp. nov., isolated from cyanobacterial aggregates in a eutrophic lake.</title>
        <authorList>
            <person name="Cai H."/>
        </authorList>
    </citation>
    <scope>NUCLEOTIDE SEQUENCE [LARGE SCALE GENOMIC DNA]</scope>
    <source>
        <strain evidence="2 3">TH167</strain>
    </source>
</reference>
<dbReference type="Gene3D" id="2.60.120.260">
    <property type="entry name" value="Galactose-binding domain-like"/>
    <property type="match status" value="1"/>
</dbReference>
<evidence type="ECO:0000256" key="1">
    <source>
        <dbReference type="SAM" id="SignalP"/>
    </source>
</evidence>
<evidence type="ECO:0000313" key="2">
    <source>
        <dbReference type="EMBL" id="OYQ45280.1"/>
    </source>
</evidence>
<accession>A0A255ZWX4</accession>
<dbReference type="Gene3D" id="2.60.40.10">
    <property type="entry name" value="Immunoglobulins"/>
    <property type="match status" value="2"/>
</dbReference>
<evidence type="ECO:0000313" key="3">
    <source>
        <dbReference type="Proteomes" id="UP000216035"/>
    </source>
</evidence>
<keyword evidence="3" id="KW-1185">Reference proteome</keyword>
<protein>
    <recommendedName>
        <fullName evidence="4">Choice-of-anchor D domain-containing protein</fullName>
    </recommendedName>
</protein>
<dbReference type="InterPro" id="IPR013783">
    <property type="entry name" value="Ig-like_fold"/>
</dbReference>
<name>A0A255ZWX4_9FLAO</name>
<feature type="chain" id="PRO_5012874910" description="Choice-of-anchor D domain-containing protein" evidence="1">
    <location>
        <begin position="21"/>
        <end position="2454"/>
    </location>
</feature>
<organism evidence="2 3">
    <name type="scientific">Flavobacterium aurantiibacter</name>
    <dbReference type="NCBI Taxonomy" id="2023067"/>
    <lineage>
        <taxon>Bacteria</taxon>
        <taxon>Pseudomonadati</taxon>
        <taxon>Bacteroidota</taxon>
        <taxon>Flavobacteriia</taxon>
        <taxon>Flavobacteriales</taxon>
        <taxon>Flavobacteriaceae</taxon>
        <taxon>Flavobacterium</taxon>
    </lineage>
</organism>
<gene>
    <name evidence="2" type="ORF">CHX27_06500</name>
</gene>
<keyword evidence="1" id="KW-0732">Signal</keyword>
<feature type="signal peptide" evidence="1">
    <location>
        <begin position="1"/>
        <end position="20"/>
    </location>
</feature>
<comment type="caution">
    <text evidence="2">The sequence shown here is derived from an EMBL/GenBank/DDBJ whole genome shotgun (WGS) entry which is preliminary data.</text>
</comment>
<dbReference type="NCBIfam" id="NF012200">
    <property type="entry name" value="choice_anch_D"/>
    <property type="match status" value="2"/>
</dbReference>
<evidence type="ECO:0008006" key="4">
    <source>
        <dbReference type="Google" id="ProtNLM"/>
    </source>
</evidence>
<proteinExistence type="predicted"/>
<dbReference type="Proteomes" id="UP000216035">
    <property type="component" value="Unassembled WGS sequence"/>
</dbReference>
<dbReference type="RefSeq" id="WP_094485952.1">
    <property type="nucleotide sequence ID" value="NZ_NOXX01000184.1"/>
</dbReference>
<dbReference type="OrthoDB" id="1652165at2"/>